<feature type="transmembrane region" description="Helical" evidence="1">
    <location>
        <begin position="70"/>
        <end position="93"/>
    </location>
</feature>
<feature type="transmembrane region" description="Helical" evidence="1">
    <location>
        <begin position="12"/>
        <end position="34"/>
    </location>
</feature>
<keyword evidence="1" id="KW-0472">Membrane</keyword>
<name>A0AAJ1WDV2_9ENTE</name>
<gene>
    <name evidence="2" type="ORF">RAN64_15915</name>
</gene>
<dbReference type="GeneID" id="71775719"/>
<evidence type="ECO:0000313" key="3">
    <source>
        <dbReference type="Proteomes" id="UP001238215"/>
    </source>
</evidence>
<dbReference type="Proteomes" id="UP001238215">
    <property type="component" value="Unassembled WGS sequence"/>
</dbReference>
<sequence length="101" mass="11838">MGEKKIKGAGILLVMSKALFLLTCTFMFIVLCYFKRRKKWCWIDVLLFLPFFPLIYFLEEILDDMACDSAFLFSHSLGFMISLMIFAIVLFFLNTRIVKLS</sequence>
<protein>
    <submittedName>
        <fullName evidence="2">Uncharacterized protein</fullName>
    </submittedName>
</protein>
<accession>A0AAJ1WDV2</accession>
<dbReference type="RefSeq" id="WP_047927187.1">
    <property type="nucleotide sequence ID" value="NZ_CP079881.1"/>
</dbReference>
<evidence type="ECO:0000256" key="1">
    <source>
        <dbReference type="SAM" id="Phobius"/>
    </source>
</evidence>
<dbReference type="EMBL" id="JAVBZS010000196">
    <property type="protein sequence ID" value="MDP8591434.1"/>
    <property type="molecule type" value="Genomic_DNA"/>
</dbReference>
<keyword evidence="1" id="KW-0812">Transmembrane</keyword>
<dbReference type="AlphaFoldDB" id="A0AAJ1WDV2"/>
<keyword evidence="1" id="KW-1133">Transmembrane helix</keyword>
<evidence type="ECO:0000313" key="2">
    <source>
        <dbReference type="EMBL" id="MDP8591434.1"/>
    </source>
</evidence>
<feature type="transmembrane region" description="Helical" evidence="1">
    <location>
        <begin position="41"/>
        <end position="58"/>
    </location>
</feature>
<organism evidence="2 3">
    <name type="scientific">Enterococcus lactis</name>
    <dbReference type="NCBI Taxonomy" id="357441"/>
    <lineage>
        <taxon>Bacteria</taxon>
        <taxon>Bacillati</taxon>
        <taxon>Bacillota</taxon>
        <taxon>Bacilli</taxon>
        <taxon>Lactobacillales</taxon>
        <taxon>Enterococcaceae</taxon>
        <taxon>Enterococcus</taxon>
    </lineage>
</organism>
<reference evidence="2 3" key="1">
    <citation type="submission" date="2023-08" db="EMBL/GenBank/DDBJ databases">
        <title>Whole genome sequencing of Enterococcus.</title>
        <authorList>
            <person name="Kaptchouang Tchatchouang C.D."/>
            <person name="Ateba C.N."/>
        </authorList>
    </citation>
    <scope>NUCLEOTIDE SEQUENCE [LARGE SCALE GENOMIC DNA]</scope>
    <source>
        <strain evidence="2 3">ENT3_CNKT_NWU</strain>
    </source>
</reference>
<proteinExistence type="predicted"/>
<comment type="caution">
    <text evidence="2">The sequence shown here is derived from an EMBL/GenBank/DDBJ whole genome shotgun (WGS) entry which is preliminary data.</text>
</comment>
<keyword evidence="3" id="KW-1185">Reference proteome</keyword>